<keyword evidence="12" id="KW-1185">Reference proteome</keyword>
<name>A0A1S1YZ63_FLAPC</name>
<feature type="domain" description="DEAD-box RNA helicase Q" evidence="10">
    <location>
        <begin position="1"/>
        <end position="29"/>
    </location>
</feature>
<dbReference type="Pfam" id="PF00270">
    <property type="entry name" value="DEAD"/>
    <property type="match status" value="1"/>
</dbReference>
<dbReference type="AlphaFoldDB" id="A0A1S1YZ63"/>
<evidence type="ECO:0000313" key="12">
    <source>
        <dbReference type="Proteomes" id="UP000179797"/>
    </source>
</evidence>
<dbReference type="PANTHER" id="PTHR47959">
    <property type="entry name" value="ATP-DEPENDENT RNA HELICASE RHLE-RELATED"/>
    <property type="match status" value="1"/>
</dbReference>
<feature type="short sequence motif" description="Q motif" evidence="6">
    <location>
        <begin position="1"/>
        <end position="29"/>
    </location>
</feature>
<dbReference type="PROSITE" id="PS51194">
    <property type="entry name" value="HELICASE_CTER"/>
    <property type="match status" value="1"/>
</dbReference>
<dbReference type="Gene3D" id="3.40.50.300">
    <property type="entry name" value="P-loop containing nucleotide triphosphate hydrolases"/>
    <property type="match status" value="2"/>
</dbReference>
<gene>
    <name evidence="11" type="ORF">NH26_08005</name>
</gene>
<feature type="domain" description="Helicase C-terminal" evidence="9">
    <location>
        <begin position="230"/>
        <end position="379"/>
    </location>
</feature>
<organism evidence="11 12">
    <name type="scientific">Flammeovirga pacifica</name>
    <dbReference type="NCBI Taxonomy" id="915059"/>
    <lineage>
        <taxon>Bacteria</taxon>
        <taxon>Pseudomonadati</taxon>
        <taxon>Bacteroidota</taxon>
        <taxon>Cytophagia</taxon>
        <taxon>Cytophagales</taxon>
        <taxon>Flammeovirgaceae</taxon>
        <taxon>Flammeovirga</taxon>
    </lineage>
</organism>
<dbReference type="Proteomes" id="UP000179797">
    <property type="component" value="Unassembled WGS sequence"/>
</dbReference>
<dbReference type="InterPro" id="IPR044742">
    <property type="entry name" value="DEAD/DEAH_RhlB"/>
</dbReference>
<feature type="domain" description="Helicase ATP-binding" evidence="8">
    <location>
        <begin position="32"/>
        <end position="203"/>
    </location>
</feature>
<evidence type="ECO:0000256" key="1">
    <source>
        <dbReference type="ARBA" id="ARBA00022741"/>
    </source>
</evidence>
<proteinExistence type="inferred from homology"/>
<evidence type="ECO:0000259" key="9">
    <source>
        <dbReference type="PROSITE" id="PS51194"/>
    </source>
</evidence>
<keyword evidence="2" id="KW-0378">Hydrolase</keyword>
<dbReference type="OrthoDB" id="974172at2"/>
<feature type="compositionally biased region" description="Basic residues" evidence="7">
    <location>
        <begin position="431"/>
        <end position="448"/>
    </location>
</feature>
<protein>
    <submittedName>
        <fullName evidence="11">DEAD/DEAH box helicase</fullName>
    </submittedName>
</protein>
<dbReference type="Pfam" id="PF00271">
    <property type="entry name" value="Helicase_C"/>
    <property type="match status" value="1"/>
</dbReference>
<dbReference type="GO" id="GO:0005524">
    <property type="term" value="F:ATP binding"/>
    <property type="evidence" value="ECO:0007669"/>
    <property type="project" value="UniProtKB-KW"/>
</dbReference>
<evidence type="ECO:0000256" key="6">
    <source>
        <dbReference type="PROSITE-ProRule" id="PRU00552"/>
    </source>
</evidence>
<dbReference type="EMBL" id="JRYR02000001">
    <property type="protein sequence ID" value="OHX66299.1"/>
    <property type="molecule type" value="Genomic_DNA"/>
</dbReference>
<dbReference type="InterPro" id="IPR050079">
    <property type="entry name" value="DEAD_box_RNA_helicase"/>
</dbReference>
<dbReference type="PROSITE" id="PS51192">
    <property type="entry name" value="HELICASE_ATP_BIND_1"/>
    <property type="match status" value="1"/>
</dbReference>
<keyword evidence="4" id="KW-0067">ATP-binding</keyword>
<dbReference type="GO" id="GO:0003724">
    <property type="term" value="F:RNA helicase activity"/>
    <property type="evidence" value="ECO:0007669"/>
    <property type="project" value="InterPro"/>
</dbReference>
<dbReference type="GO" id="GO:0005829">
    <property type="term" value="C:cytosol"/>
    <property type="evidence" value="ECO:0007669"/>
    <property type="project" value="TreeGrafter"/>
</dbReference>
<sequence>MTFDELKLNNFLKNAIEDLEYINVTPIQKEAFPVVGAGKDIIGIAQTGTGKTMAYLLPILQNLKFSNQDDPRVLIIVPTRELVAQVVNEIEALTKYMSVRTVGVYGGANINTQKQKVHEGLDILVGTPGRVLDIALAGVLKFKSLQKFVIDEVDEMLDLGFRPQLTRIMDLLPARRQNIMFSATITDDVQELITTFFSKPEKIEIARTGTPADKVTQRAYHVPNFFTKVNMLEYLLEHEEGMEKVLIFVRNKKLADRLHETVDKKFPEQTGIIHSNKSQNYRFRQLENLESGSIKFLIATDIIARGLDIKGITHVINFDTPEVPEEYIHRIGRTGRADEKGLAITFINEAEQEYQMLIEELMEKVIPLEPMPEEVKISDIFSDEEKPKISEKDYLHDIRPKRRSSGGGAYHEKQGINNPENQTKKVERGPKKTKPVNRGRLKRKFRKK</sequence>
<accession>A0A1S1YZ63</accession>
<dbReference type="GO" id="GO:0016787">
    <property type="term" value="F:hydrolase activity"/>
    <property type="evidence" value="ECO:0007669"/>
    <property type="project" value="UniProtKB-KW"/>
</dbReference>
<evidence type="ECO:0000256" key="3">
    <source>
        <dbReference type="ARBA" id="ARBA00022806"/>
    </source>
</evidence>
<feature type="region of interest" description="Disordered" evidence="7">
    <location>
        <begin position="391"/>
        <end position="448"/>
    </location>
</feature>
<evidence type="ECO:0000256" key="4">
    <source>
        <dbReference type="ARBA" id="ARBA00022840"/>
    </source>
</evidence>
<evidence type="ECO:0000259" key="10">
    <source>
        <dbReference type="PROSITE" id="PS51195"/>
    </source>
</evidence>
<comment type="caution">
    <text evidence="11">The sequence shown here is derived from an EMBL/GenBank/DDBJ whole genome shotgun (WGS) entry which is preliminary data.</text>
</comment>
<dbReference type="InterPro" id="IPR011545">
    <property type="entry name" value="DEAD/DEAH_box_helicase_dom"/>
</dbReference>
<dbReference type="RefSeq" id="WP_044224989.1">
    <property type="nucleotide sequence ID" value="NZ_JRYR02000001.1"/>
</dbReference>
<dbReference type="PROSITE" id="PS51195">
    <property type="entry name" value="Q_MOTIF"/>
    <property type="match status" value="1"/>
</dbReference>
<dbReference type="PANTHER" id="PTHR47959:SF13">
    <property type="entry name" value="ATP-DEPENDENT RNA HELICASE RHLE"/>
    <property type="match status" value="1"/>
</dbReference>
<dbReference type="InterPro" id="IPR014014">
    <property type="entry name" value="RNA_helicase_DEAD_Q_motif"/>
</dbReference>
<dbReference type="STRING" id="915059.NH26_08005"/>
<keyword evidence="3 11" id="KW-0347">Helicase</keyword>
<dbReference type="InterPro" id="IPR001650">
    <property type="entry name" value="Helicase_C-like"/>
</dbReference>
<dbReference type="CDD" id="cd18787">
    <property type="entry name" value="SF2_C_DEAD"/>
    <property type="match status" value="1"/>
</dbReference>
<dbReference type="InterPro" id="IPR027417">
    <property type="entry name" value="P-loop_NTPase"/>
</dbReference>
<reference evidence="11 12" key="1">
    <citation type="journal article" date="2012" name="Int. J. Syst. Evol. Microbiol.">
        <title>Flammeovirga pacifica sp. nov., isolated from deep-sea sediment.</title>
        <authorList>
            <person name="Xu H."/>
            <person name="Fu Y."/>
            <person name="Yang N."/>
            <person name="Ding Z."/>
            <person name="Lai Q."/>
            <person name="Zeng R."/>
        </authorList>
    </citation>
    <scope>NUCLEOTIDE SEQUENCE [LARGE SCALE GENOMIC DNA]</scope>
    <source>
        <strain evidence="12">DSM 24597 / LMG 26175 / WPAGA1</strain>
    </source>
</reference>
<dbReference type="SMART" id="SM00490">
    <property type="entry name" value="HELICc"/>
    <property type="match status" value="1"/>
</dbReference>
<evidence type="ECO:0000256" key="2">
    <source>
        <dbReference type="ARBA" id="ARBA00022801"/>
    </source>
</evidence>
<keyword evidence="1" id="KW-0547">Nucleotide-binding</keyword>
<dbReference type="CDD" id="cd00268">
    <property type="entry name" value="DEADc"/>
    <property type="match status" value="1"/>
</dbReference>
<dbReference type="SMART" id="SM00487">
    <property type="entry name" value="DEXDc"/>
    <property type="match status" value="1"/>
</dbReference>
<dbReference type="InterPro" id="IPR014001">
    <property type="entry name" value="Helicase_ATP-bd"/>
</dbReference>
<dbReference type="GO" id="GO:0003676">
    <property type="term" value="F:nucleic acid binding"/>
    <property type="evidence" value="ECO:0007669"/>
    <property type="project" value="InterPro"/>
</dbReference>
<evidence type="ECO:0000313" key="11">
    <source>
        <dbReference type="EMBL" id="OHX66299.1"/>
    </source>
</evidence>
<comment type="similarity">
    <text evidence="5">Belongs to the DEAD box helicase family.</text>
</comment>
<dbReference type="SUPFAM" id="SSF52540">
    <property type="entry name" value="P-loop containing nucleoside triphosphate hydrolases"/>
    <property type="match status" value="2"/>
</dbReference>
<evidence type="ECO:0000256" key="5">
    <source>
        <dbReference type="ARBA" id="ARBA00038437"/>
    </source>
</evidence>
<evidence type="ECO:0000256" key="7">
    <source>
        <dbReference type="SAM" id="MobiDB-lite"/>
    </source>
</evidence>
<evidence type="ECO:0000259" key="8">
    <source>
        <dbReference type="PROSITE" id="PS51192"/>
    </source>
</evidence>